<dbReference type="EMBL" id="CP158257">
    <property type="protein sequence ID" value="XDJ55723.1"/>
    <property type="molecule type" value="Genomic_DNA"/>
</dbReference>
<evidence type="ECO:0000256" key="2">
    <source>
        <dbReference type="ARBA" id="ARBA00022612"/>
    </source>
</evidence>
<reference evidence="4" key="1">
    <citation type="submission" date="2024-05" db="EMBL/GenBank/DDBJ databases">
        <authorList>
            <person name="Luo Y.-C."/>
            <person name="Nicholds J."/>
            <person name="Mortimer T."/>
            <person name="Maboni G."/>
        </authorList>
    </citation>
    <scope>NUCLEOTIDE SEQUENCE</scope>
    <source>
        <strain evidence="6">150221</strain>
        <strain evidence="5">151836</strain>
        <strain evidence="4">153271</strain>
    </source>
</reference>
<dbReference type="GeneID" id="93065988"/>
<dbReference type="KEGG" id="cgin:ABRZ00_00600"/>
<name>A0AB39CT31_9BURK</name>
<dbReference type="EMBL" id="CP158254">
    <property type="protein sequence ID" value="XDJ48471.1"/>
    <property type="molecule type" value="Genomic_DNA"/>
</dbReference>
<comment type="subcellular location">
    <subcellularLocation>
        <location evidence="1">Virion</location>
    </subcellularLocation>
</comment>
<dbReference type="RefSeq" id="WP_368640588.1">
    <property type="nucleotide sequence ID" value="NZ_CP158253.1"/>
</dbReference>
<organism evidence="4">
    <name type="scientific">Castellaniella ginsengisoli</name>
    <dbReference type="NCBI Taxonomy" id="546114"/>
    <lineage>
        <taxon>Bacteria</taxon>
        <taxon>Pseudomonadati</taxon>
        <taxon>Pseudomonadota</taxon>
        <taxon>Betaproteobacteria</taxon>
        <taxon>Burkholderiales</taxon>
        <taxon>Alcaligenaceae</taxon>
        <taxon>Castellaniella</taxon>
    </lineage>
</organism>
<protein>
    <submittedName>
        <fullName evidence="4">Portal protein</fullName>
    </submittedName>
</protein>
<evidence type="ECO:0000256" key="1">
    <source>
        <dbReference type="ARBA" id="ARBA00004328"/>
    </source>
</evidence>
<sequence>MAEDQRANDVLRRYGALKGLRAQHETTWKDCQDHSFPIRNQGWDGQTDPIDGVQAARARLYDSTGTDSARILASTVQTGITPSSLRWFGLEVENPADDERVWFDDAAEALWKSVHAANFDAESFELMLDNVSAGWGVLFIDESRDTQGRPDGLRFANWMLSECYCAASQPAGVIDTVYRRYDLTVEQCVSEFGLDKVSEKTRELFNDQQYDKPVQLIHAIYPRRDAKPGAARATMLPYASLHVEIEGSVVVRESGYHERPFVAPRWSRIPGSVYAVGPVFDALPDIKTLNEISRMELTNADMAIAGMWIAEDDGVLNPRTVKVGPRKIIVANSVESMKPLQTGADFTVSFTKREQLAAQIKRTLMADQLPPMEGQPRTATEFYARLNLIRQMLGPVFGRLQTEYLKPLIERCFGLAYRGGLFPPPPDSLRGRIFTVTYQSPQARAQQLEVATAIQGAFAAIGEAAAATGDIGVWDNVDVDEGIRLGADARGVPAKIVRGPDAVARIRRQRAEDQQQAQAQAAEQQLGMQAAQTGIDKLMGGAA</sequence>
<accession>A0AB39CT31</accession>
<evidence type="ECO:0000313" key="6">
    <source>
        <dbReference type="EMBL" id="XDJ55723.1"/>
    </source>
</evidence>
<evidence type="ECO:0000256" key="3">
    <source>
        <dbReference type="ARBA" id="ARBA00023219"/>
    </source>
</evidence>
<keyword evidence="2" id="KW-1188">Viral release from host cell</keyword>
<dbReference type="InterPro" id="IPR020991">
    <property type="entry name" value="Connector_podovirus"/>
</dbReference>
<dbReference type="Pfam" id="PF12236">
    <property type="entry name" value="Head-tail_con"/>
    <property type="match status" value="1"/>
</dbReference>
<proteinExistence type="predicted"/>
<evidence type="ECO:0000313" key="5">
    <source>
        <dbReference type="EMBL" id="XDJ48471.1"/>
    </source>
</evidence>
<evidence type="ECO:0000313" key="4">
    <source>
        <dbReference type="EMBL" id="XDJ45054.1"/>
    </source>
</evidence>
<gene>
    <name evidence="6" type="ORF">ABRZ00_00600</name>
    <name evidence="4" type="ORF">ABRZ02_01790</name>
    <name evidence="5" type="ORF">ABRZ04_05245</name>
</gene>
<dbReference type="EMBL" id="CP158253">
    <property type="protein sequence ID" value="XDJ45054.1"/>
    <property type="molecule type" value="Genomic_DNA"/>
</dbReference>
<keyword evidence="3" id="KW-0231">Viral genome packaging</keyword>
<dbReference type="AlphaFoldDB" id="A0AB39CT31"/>